<reference evidence="2 3" key="1">
    <citation type="submission" date="2012-08" db="EMBL/GenBank/DDBJ databases">
        <authorList>
            <person name="Harkins D.M."/>
            <person name="Durkin A.S."/>
            <person name="Selengut J.D."/>
            <person name="Sanka R."/>
            <person name="DePew J."/>
            <person name="Purushe J."/>
            <person name="Matthias M.A."/>
            <person name="Vinetz J.M."/>
            <person name="Sutton G.G."/>
            <person name="Nelson W.C."/>
            <person name="Fouts D.E."/>
        </authorList>
    </citation>
    <scope>NUCLEOTIDE SEQUENCE [LARGE SCALE GENOMIC DNA]</scope>
    <source>
        <strain evidence="2 3">MMD4847</strain>
    </source>
</reference>
<feature type="compositionally biased region" description="Low complexity" evidence="1">
    <location>
        <begin position="153"/>
        <end position="174"/>
    </location>
</feature>
<evidence type="ECO:0000256" key="1">
    <source>
        <dbReference type="SAM" id="MobiDB-lite"/>
    </source>
</evidence>
<evidence type="ECO:0000313" key="2">
    <source>
        <dbReference type="EMBL" id="EJZ41504.1"/>
    </source>
</evidence>
<feature type="region of interest" description="Disordered" evidence="1">
    <location>
        <begin position="149"/>
        <end position="181"/>
    </location>
</feature>
<proteinExistence type="predicted"/>
<gene>
    <name evidence="2" type="ORF">LEP1GSC178_3998</name>
</gene>
<dbReference type="EMBL" id="AHOM02000009">
    <property type="protein sequence ID" value="EJZ41504.1"/>
    <property type="molecule type" value="Genomic_DNA"/>
</dbReference>
<keyword evidence="3" id="KW-1185">Reference proteome</keyword>
<evidence type="ECO:0000313" key="3">
    <source>
        <dbReference type="Proteomes" id="UP000018720"/>
    </source>
</evidence>
<evidence type="ECO:0008006" key="4">
    <source>
        <dbReference type="Google" id="ProtNLM"/>
    </source>
</evidence>
<name>A0ABN0H7H1_9LEPT</name>
<accession>A0ABN0H7H1</accession>
<comment type="caution">
    <text evidence="2">The sequence shown here is derived from an EMBL/GenBank/DDBJ whole genome shotgun (WGS) entry which is preliminary data.</text>
</comment>
<organism evidence="2 3">
    <name type="scientific">Leptospira licerasiae str. MMD4847</name>
    <dbReference type="NCBI Taxonomy" id="1049971"/>
    <lineage>
        <taxon>Bacteria</taxon>
        <taxon>Pseudomonadati</taxon>
        <taxon>Spirochaetota</taxon>
        <taxon>Spirochaetia</taxon>
        <taxon>Leptospirales</taxon>
        <taxon>Leptospiraceae</taxon>
        <taxon>Leptospira</taxon>
    </lineage>
</organism>
<dbReference type="Proteomes" id="UP000018720">
    <property type="component" value="Unassembled WGS sequence"/>
</dbReference>
<sequence length="387" mass="43428">MTWIVSREGIFFFIFMKRNIRTKFFFLFLICILSPISNFASPLKTDLDEDVLKEIRDHYDSGQKANKFDRDLGVPKTPKARFFSIQPGGSYDFISDLDISGRGRSAAMTTESQRPNFFFDIRSKDLKINEAFGVQLLFHSARKEFDKQSYSVPAPDTGASSDSSSSSSGSGTTGKNDKNSVTADLGTNVKVDYNYIIPTFYWGNPEVDGFRMGFGFGLADMRMRGNVDFRDPGETIGKMYGAMGDRNTFLDTLSFLQLSSGLVDLRKGDPIFNYLLVNLSQGNNLELMGAYLASQGTHFSTDIISLLVYANLQDKYNPLELLALSALSRTSINTKDKQVFAYMIYVETPKFGFVKARLSWHGPLFKDSGYTIHMSTLELALMVPIDF</sequence>
<protein>
    <recommendedName>
        <fullName evidence="4">Porin</fullName>
    </recommendedName>
</protein>